<dbReference type="EC" id="2.7.7.87" evidence="5"/>
<feature type="region of interest" description="Disordered" evidence="16">
    <location>
        <begin position="1"/>
        <end position="22"/>
    </location>
</feature>
<comment type="similarity">
    <text evidence="4">Belongs to the SUA5 family.</text>
</comment>
<dbReference type="AlphaFoldDB" id="A0A1W0WD70"/>
<dbReference type="Proteomes" id="UP000192578">
    <property type="component" value="Unassembled WGS sequence"/>
</dbReference>
<keyword evidence="12" id="KW-0472">Membrane</keyword>
<keyword evidence="19" id="KW-1185">Reference proteome</keyword>
<feature type="domain" description="YrdC-like" evidence="17">
    <location>
        <begin position="33"/>
        <end position="224"/>
    </location>
</feature>
<keyword evidence="10" id="KW-0809">Transit peptide</keyword>
<comment type="subcellular location">
    <subcellularLocation>
        <location evidence="2">Cell membrane</location>
        <topology evidence="2">Peripheral membrane protein</topology>
    </subcellularLocation>
    <subcellularLocation>
        <location evidence="3">Cytoplasm</location>
    </subcellularLocation>
    <subcellularLocation>
        <location evidence="1">Mitochondrion</location>
    </subcellularLocation>
</comment>
<evidence type="ECO:0000256" key="9">
    <source>
        <dbReference type="ARBA" id="ARBA00022679"/>
    </source>
</evidence>
<accession>A0A1W0WD70</accession>
<evidence type="ECO:0000256" key="2">
    <source>
        <dbReference type="ARBA" id="ARBA00004202"/>
    </source>
</evidence>
<sequence>MKRERSLVDEDEDGTADEPQSSSKVLSCLKDFDRAINAATSSLQNGNLIALPTDTIYGLCGLAQSSSAVSRIYQVKERDLSKPIAICVANVSDVHRWAHVSVPEELLADLLPGPVTLVFERKPVLNPELNPGTILIGVRIPDDSFIRRLTTECGEPLALTSANKSGGKSPLSITEFFELWPSLDLIVDGGRLGQSGNLQDNRLGSTVVDLSVPGFYRLIRDGSAVKGTVDILRKHGLKLEDHC</sequence>
<comment type="caution">
    <text evidence="18">The sequence shown here is derived from an EMBL/GenBank/DDBJ whole genome shotgun (WGS) entry which is preliminary data.</text>
</comment>
<evidence type="ECO:0000256" key="12">
    <source>
        <dbReference type="ARBA" id="ARBA00023136"/>
    </source>
</evidence>
<dbReference type="SUPFAM" id="SSF55821">
    <property type="entry name" value="YrdC/RibB"/>
    <property type="match status" value="1"/>
</dbReference>
<evidence type="ECO:0000256" key="5">
    <source>
        <dbReference type="ARBA" id="ARBA00012584"/>
    </source>
</evidence>
<evidence type="ECO:0000313" key="18">
    <source>
        <dbReference type="EMBL" id="OQV13166.1"/>
    </source>
</evidence>
<evidence type="ECO:0000256" key="11">
    <source>
        <dbReference type="ARBA" id="ARBA00023128"/>
    </source>
</evidence>
<evidence type="ECO:0000256" key="1">
    <source>
        <dbReference type="ARBA" id="ARBA00004173"/>
    </source>
</evidence>
<dbReference type="FunFam" id="3.90.870.10:FF:000007">
    <property type="entry name" value="YrdC N6-threonylcarbamoyltransferase domain containing"/>
    <property type="match status" value="1"/>
</dbReference>
<dbReference type="InterPro" id="IPR006070">
    <property type="entry name" value="Sua5-like_dom"/>
</dbReference>
<keyword evidence="9" id="KW-0808">Transferase</keyword>
<evidence type="ECO:0000256" key="15">
    <source>
        <dbReference type="ARBA" id="ARBA00063146"/>
    </source>
</evidence>
<evidence type="ECO:0000256" key="8">
    <source>
        <dbReference type="ARBA" id="ARBA00022490"/>
    </source>
</evidence>
<dbReference type="PANTHER" id="PTHR17490:SF10">
    <property type="entry name" value="THREONYLCARBAMOYL-AMP SYNTHASE"/>
    <property type="match status" value="1"/>
</dbReference>
<dbReference type="GO" id="GO:0006450">
    <property type="term" value="P:regulation of translational fidelity"/>
    <property type="evidence" value="ECO:0007669"/>
    <property type="project" value="TreeGrafter"/>
</dbReference>
<evidence type="ECO:0000259" key="17">
    <source>
        <dbReference type="PROSITE" id="PS51163"/>
    </source>
</evidence>
<keyword evidence="11" id="KW-0496">Mitochondrion</keyword>
<dbReference type="Gene3D" id="3.90.870.10">
    <property type="entry name" value="DHBP synthase"/>
    <property type="match status" value="1"/>
</dbReference>
<dbReference type="GO" id="GO:0003725">
    <property type="term" value="F:double-stranded RNA binding"/>
    <property type="evidence" value="ECO:0007669"/>
    <property type="project" value="InterPro"/>
</dbReference>
<evidence type="ECO:0000256" key="3">
    <source>
        <dbReference type="ARBA" id="ARBA00004496"/>
    </source>
</evidence>
<gene>
    <name evidence="18" type="ORF">BV898_12596</name>
</gene>
<dbReference type="PANTHER" id="PTHR17490">
    <property type="entry name" value="SUA5"/>
    <property type="match status" value="1"/>
</dbReference>
<dbReference type="EMBL" id="MTYJ01000129">
    <property type="protein sequence ID" value="OQV13166.1"/>
    <property type="molecule type" value="Genomic_DNA"/>
</dbReference>
<reference evidence="19" key="1">
    <citation type="submission" date="2017-01" db="EMBL/GenBank/DDBJ databases">
        <title>Comparative genomics of anhydrobiosis in the tardigrade Hypsibius dujardini.</title>
        <authorList>
            <person name="Yoshida Y."/>
            <person name="Koutsovoulos G."/>
            <person name="Laetsch D."/>
            <person name="Stevens L."/>
            <person name="Kumar S."/>
            <person name="Horikawa D."/>
            <person name="Ishino K."/>
            <person name="Komine S."/>
            <person name="Tomita M."/>
            <person name="Blaxter M."/>
            <person name="Arakawa K."/>
        </authorList>
    </citation>
    <scope>NUCLEOTIDE SEQUENCE [LARGE SCALE GENOMIC DNA]</scope>
    <source>
        <strain evidence="19">Z151</strain>
    </source>
</reference>
<evidence type="ECO:0000256" key="7">
    <source>
        <dbReference type="ARBA" id="ARBA00022475"/>
    </source>
</evidence>
<dbReference type="InterPro" id="IPR050156">
    <property type="entry name" value="TC-AMP_synthase_SUA5"/>
</dbReference>
<comment type="catalytic activity">
    <reaction evidence="13">
        <text>L-threonine + hydrogencarbonate + ATP = L-threonylcarbamoyladenylate + diphosphate + H2O</text>
        <dbReference type="Rhea" id="RHEA:36407"/>
        <dbReference type="ChEBI" id="CHEBI:15377"/>
        <dbReference type="ChEBI" id="CHEBI:17544"/>
        <dbReference type="ChEBI" id="CHEBI:30616"/>
        <dbReference type="ChEBI" id="CHEBI:33019"/>
        <dbReference type="ChEBI" id="CHEBI:57926"/>
        <dbReference type="ChEBI" id="CHEBI:73682"/>
        <dbReference type="EC" id="2.7.7.87"/>
    </reaction>
</comment>
<organism evidence="18 19">
    <name type="scientific">Hypsibius exemplaris</name>
    <name type="common">Freshwater tardigrade</name>
    <dbReference type="NCBI Taxonomy" id="2072580"/>
    <lineage>
        <taxon>Eukaryota</taxon>
        <taxon>Metazoa</taxon>
        <taxon>Ecdysozoa</taxon>
        <taxon>Tardigrada</taxon>
        <taxon>Eutardigrada</taxon>
        <taxon>Parachela</taxon>
        <taxon>Hypsibioidea</taxon>
        <taxon>Hypsibiidae</taxon>
        <taxon>Hypsibius</taxon>
    </lineage>
</organism>
<keyword evidence="8" id="KW-0963">Cytoplasm</keyword>
<dbReference type="Pfam" id="PF01300">
    <property type="entry name" value="Sua5_yciO_yrdC"/>
    <property type="match status" value="1"/>
</dbReference>
<protein>
    <recommendedName>
        <fullName evidence="6">Threonylcarbamoyl-AMP synthase</fullName>
        <ecNumber evidence="5">2.7.7.87</ecNumber>
    </recommendedName>
</protein>
<dbReference type="GO" id="GO:0061710">
    <property type="term" value="F:L-threonylcarbamoyladenylate synthase"/>
    <property type="evidence" value="ECO:0007669"/>
    <property type="project" value="UniProtKB-EC"/>
</dbReference>
<name>A0A1W0WD70_HYPEX</name>
<dbReference type="NCBIfam" id="TIGR00057">
    <property type="entry name" value="L-threonylcarbamoyladenylate synthase"/>
    <property type="match status" value="1"/>
</dbReference>
<evidence type="ECO:0000256" key="14">
    <source>
        <dbReference type="ARBA" id="ARBA00058524"/>
    </source>
</evidence>
<evidence type="ECO:0000313" key="19">
    <source>
        <dbReference type="Proteomes" id="UP000192578"/>
    </source>
</evidence>
<evidence type="ECO:0000256" key="10">
    <source>
        <dbReference type="ARBA" id="ARBA00022946"/>
    </source>
</evidence>
<evidence type="ECO:0000256" key="13">
    <source>
        <dbReference type="ARBA" id="ARBA00048366"/>
    </source>
</evidence>
<dbReference type="GO" id="GO:0000049">
    <property type="term" value="F:tRNA binding"/>
    <property type="evidence" value="ECO:0007669"/>
    <property type="project" value="TreeGrafter"/>
</dbReference>
<comment type="subunit">
    <text evidence="15">Interacts with RSC1A1.</text>
</comment>
<dbReference type="OrthoDB" id="3648309at2759"/>
<dbReference type="InterPro" id="IPR017945">
    <property type="entry name" value="DHBP_synth_RibB-like_a/b_dom"/>
</dbReference>
<dbReference type="GO" id="GO:0005886">
    <property type="term" value="C:plasma membrane"/>
    <property type="evidence" value="ECO:0007669"/>
    <property type="project" value="UniProtKB-SubCell"/>
</dbReference>
<comment type="function">
    <text evidence="14">Cytoplasmic and mitochondrial threonylcarbamoyl-AMP synthase required for the formation of a threonylcarbamoyl group on adenosine at position 37 (t(6)A37) in tRNAs that read codons beginning with adenine. Catalyzes the conversion of L-threonine, HCO(3)(-)/CO(2) and ATP to give threonylcarbamoyl-AMP (TC-AMP) as the acyladenylate intermediate, with the release of diphosphate. Participates in t(6)A37 formation in cytoplasmic and mitochondrial tRNAs. May regulate the activity of some transporters.</text>
</comment>
<dbReference type="GO" id="GO:0005739">
    <property type="term" value="C:mitochondrion"/>
    <property type="evidence" value="ECO:0007669"/>
    <property type="project" value="UniProtKB-SubCell"/>
</dbReference>
<evidence type="ECO:0000256" key="16">
    <source>
        <dbReference type="SAM" id="MobiDB-lite"/>
    </source>
</evidence>
<dbReference type="PROSITE" id="PS51163">
    <property type="entry name" value="YRDC"/>
    <property type="match status" value="1"/>
</dbReference>
<keyword evidence="7" id="KW-1003">Cell membrane</keyword>
<proteinExistence type="inferred from homology"/>
<evidence type="ECO:0000256" key="6">
    <source>
        <dbReference type="ARBA" id="ARBA00015492"/>
    </source>
</evidence>
<evidence type="ECO:0000256" key="4">
    <source>
        <dbReference type="ARBA" id="ARBA00007663"/>
    </source>
</evidence>